<accession>A0ABR5NJK2</accession>
<evidence type="ECO:0000256" key="1">
    <source>
        <dbReference type="SAM" id="Phobius"/>
    </source>
</evidence>
<comment type="caution">
    <text evidence="2">The sequence shown here is derived from an EMBL/GenBank/DDBJ whole genome shotgun (WGS) entry which is preliminary data.</text>
</comment>
<protein>
    <submittedName>
        <fullName evidence="2">Cellulose synthase</fullName>
    </submittedName>
</protein>
<feature type="transmembrane region" description="Helical" evidence="1">
    <location>
        <begin position="64"/>
        <end position="80"/>
    </location>
</feature>
<dbReference type="NCBIfam" id="TIGR03368">
    <property type="entry name" value="cellulose_yhjU"/>
    <property type="match status" value="1"/>
</dbReference>
<dbReference type="Pfam" id="PF11658">
    <property type="entry name" value="CBP_BcsG"/>
    <property type="match status" value="1"/>
</dbReference>
<reference evidence="2 3" key="1">
    <citation type="submission" date="2015-05" db="EMBL/GenBank/DDBJ databases">
        <title>Genome sequencing and analysis of members of genus Stenotrophomonas.</title>
        <authorList>
            <person name="Patil P.P."/>
            <person name="Midha S."/>
            <person name="Patil P.B."/>
        </authorList>
    </citation>
    <scope>NUCLEOTIDE SEQUENCE [LARGE SCALE GENOMIC DNA]</scope>
    <source>
        <strain evidence="2 3">DSM 12575</strain>
    </source>
</reference>
<feature type="transmembrane region" description="Helical" evidence="1">
    <location>
        <begin position="32"/>
        <end position="57"/>
    </location>
</feature>
<name>A0ABR5NJK2_9GAMM</name>
<feature type="transmembrane region" description="Helical" evidence="1">
    <location>
        <begin position="111"/>
        <end position="130"/>
    </location>
</feature>
<evidence type="ECO:0000313" key="3">
    <source>
        <dbReference type="Proteomes" id="UP000050902"/>
    </source>
</evidence>
<dbReference type="RefSeq" id="WP_055766014.1">
    <property type="nucleotide sequence ID" value="NZ_LDJG01000014.1"/>
</dbReference>
<keyword evidence="1" id="KW-0812">Transmembrane</keyword>
<keyword evidence="1" id="KW-1133">Transmembrane helix</keyword>
<sequence>MSDAATAPAAASTPWAWPDLRGWNLYFLSKVILAWMGALDLHILPNLLLLAVLLVPLPWRRARIARTVVAIPVAVALYYQDTWWPPFERLLAQPGVLDFSASYWMELLGRFINWQMVALLALLVFGYLLLKPWLRVTTLSVLGMLGMAAMALPLPAGLQSAGRGDATTAQGGAGTGAAARGGPAGNDTLNAYLAGFYQQQAGLKTAFPPAQGGAPFDLIVLNICSLAWSDLDDVGLRHNPLFDGMDMVFDDFNSATSYSGPAAIRLLRASCGQTSHTALFDPVPAQCQLFANLQALGFQNELAMNHDGHFDDFIGDLTRYGGLAATPLPIENYPRALIAFDKSPLRRDADVLTGWLKRRQAESTGQVALFYNTISLHDGNRIVGADGRAMASDYKARAQMVLGDLQGFIDALEKNGRRAMVVVVPEHGAALHGDRMQIPGMREIPSPSITHVPAGVKLIGMGIPAAGGPRHVTAPSSYLALSELVARVYALNAQTPADGRDWDGLLQNLPVTPSVSENEGAKVIDYEGKPWLQLKGSQSWTPYPEDKP</sequence>
<dbReference type="InterPro" id="IPR017744">
    <property type="entry name" value="BcsG"/>
</dbReference>
<dbReference type="EMBL" id="LDJG01000014">
    <property type="protein sequence ID" value="KRG57262.1"/>
    <property type="molecule type" value="Genomic_DNA"/>
</dbReference>
<gene>
    <name evidence="2" type="ORF">ABB22_09575</name>
</gene>
<dbReference type="Proteomes" id="UP000050902">
    <property type="component" value="Unassembled WGS sequence"/>
</dbReference>
<feature type="transmembrane region" description="Helical" evidence="1">
    <location>
        <begin position="137"/>
        <end position="158"/>
    </location>
</feature>
<organism evidence="2 3">
    <name type="scientific">Stenotrophomonas nitritireducens</name>
    <dbReference type="NCBI Taxonomy" id="83617"/>
    <lineage>
        <taxon>Bacteria</taxon>
        <taxon>Pseudomonadati</taxon>
        <taxon>Pseudomonadota</taxon>
        <taxon>Gammaproteobacteria</taxon>
        <taxon>Lysobacterales</taxon>
        <taxon>Lysobacteraceae</taxon>
        <taxon>Stenotrophomonas</taxon>
    </lineage>
</organism>
<keyword evidence="1" id="KW-0472">Membrane</keyword>
<proteinExistence type="predicted"/>
<evidence type="ECO:0000313" key="2">
    <source>
        <dbReference type="EMBL" id="KRG57262.1"/>
    </source>
</evidence>
<keyword evidence="3" id="KW-1185">Reference proteome</keyword>